<gene>
    <name evidence="2" type="ORF">DLJ74_13130</name>
</gene>
<dbReference type="RefSeq" id="WP_109984812.1">
    <property type="nucleotide sequence ID" value="NZ_QGTD01000011.1"/>
</dbReference>
<keyword evidence="1" id="KW-1133">Transmembrane helix</keyword>
<proteinExistence type="predicted"/>
<keyword evidence="1" id="KW-0812">Transmembrane</keyword>
<feature type="transmembrane region" description="Helical" evidence="1">
    <location>
        <begin position="133"/>
        <end position="155"/>
    </location>
</feature>
<dbReference type="Proteomes" id="UP000245624">
    <property type="component" value="Unassembled WGS sequence"/>
</dbReference>
<feature type="transmembrane region" description="Helical" evidence="1">
    <location>
        <begin position="223"/>
        <end position="243"/>
    </location>
</feature>
<feature type="transmembrane region" description="Helical" evidence="1">
    <location>
        <begin position="299"/>
        <end position="321"/>
    </location>
</feature>
<sequence length="325" mass="36690">MDTIMNYLENMFASMPKSKQMQQLKDDLLVHMEDKYQELKRAGKSENEAIGVVIGEFGNMEEIMDEFGIDLDDDRANEPFLMDEEIEEYLHVSKKTSIWIGIGVGLCIISAAMFVFIAGLQNNGFLNEIPVKTANIIGVICLIVFVAIAVGLFIYNGMKIEKYDYIHTEHAFQLSFEQKNSIQTRKEAHQPKYLAALICGIALIILSPVVLFTTLAINEQFTHFGVVGLLWIVAIGIFLLIFFTTEMDAYKNLLKEGVASKSKKNEKRDRITGAVAVIIWSLATIIFLISGFLYNQWHINWLVFAIAGIFIGMFNAAYSILTKNE</sequence>
<feature type="transmembrane region" description="Helical" evidence="1">
    <location>
        <begin position="193"/>
        <end position="217"/>
    </location>
</feature>
<keyword evidence="3" id="KW-1185">Reference proteome</keyword>
<comment type="caution">
    <text evidence="2">The sequence shown here is derived from an EMBL/GenBank/DDBJ whole genome shotgun (WGS) entry which is preliminary data.</text>
</comment>
<dbReference type="InterPro" id="IPR047928">
    <property type="entry name" value="Perm_prefix_1"/>
</dbReference>
<evidence type="ECO:0000256" key="1">
    <source>
        <dbReference type="SAM" id="Phobius"/>
    </source>
</evidence>
<feature type="transmembrane region" description="Helical" evidence="1">
    <location>
        <begin position="271"/>
        <end position="293"/>
    </location>
</feature>
<evidence type="ECO:0000313" key="3">
    <source>
        <dbReference type="Proteomes" id="UP000245624"/>
    </source>
</evidence>
<dbReference type="EMBL" id="QGTD01000011">
    <property type="protein sequence ID" value="PWU68033.1"/>
    <property type="molecule type" value="Genomic_DNA"/>
</dbReference>
<evidence type="ECO:0000313" key="2">
    <source>
        <dbReference type="EMBL" id="PWU68033.1"/>
    </source>
</evidence>
<feature type="transmembrane region" description="Helical" evidence="1">
    <location>
        <begin position="98"/>
        <end position="121"/>
    </location>
</feature>
<organism evidence="2 3">
    <name type="scientific">Gracilibacillus dipsosauri</name>
    <dbReference type="NCBI Taxonomy" id="178340"/>
    <lineage>
        <taxon>Bacteria</taxon>
        <taxon>Bacillati</taxon>
        <taxon>Bacillota</taxon>
        <taxon>Bacilli</taxon>
        <taxon>Bacillales</taxon>
        <taxon>Bacillaceae</taxon>
        <taxon>Gracilibacillus</taxon>
    </lineage>
</organism>
<accession>A0A317KXI7</accession>
<dbReference type="OrthoDB" id="9815852at2"/>
<dbReference type="AlphaFoldDB" id="A0A317KXI7"/>
<keyword evidence="1" id="KW-0472">Membrane</keyword>
<protein>
    <submittedName>
        <fullName evidence="2">Uncharacterized protein</fullName>
    </submittedName>
</protein>
<reference evidence="2 3" key="1">
    <citation type="submission" date="2018-05" db="EMBL/GenBank/DDBJ databases">
        <title>Genomic analysis of Gracilibacillus dipsosauri DD1 reveals novel features of a salt-tolerant amylase.</title>
        <authorList>
            <person name="Deutch C.E."/>
            <person name="Yang S."/>
        </authorList>
    </citation>
    <scope>NUCLEOTIDE SEQUENCE [LARGE SCALE GENOMIC DNA]</scope>
    <source>
        <strain evidence="2 3">DD1</strain>
    </source>
</reference>
<name>A0A317KXI7_9BACI</name>
<dbReference type="NCBIfam" id="NF038403">
    <property type="entry name" value="perm_prefix_1"/>
    <property type="match status" value="1"/>
</dbReference>